<dbReference type="PANTHER" id="PTHR12243:SF67">
    <property type="entry name" value="COREPRESSOR OF PANGOLIN, ISOFORM A-RELATED"/>
    <property type="match status" value="1"/>
</dbReference>
<name>A0A0K2VB00_LEPSM</name>
<feature type="domain" description="BESS" evidence="3">
    <location>
        <begin position="207"/>
        <end position="246"/>
    </location>
</feature>
<dbReference type="PROSITE" id="PS51031">
    <property type="entry name" value="BESS"/>
    <property type="match status" value="1"/>
</dbReference>
<evidence type="ECO:0000259" key="3">
    <source>
        <dbReference type="PROSITE" id="PS51031"/>
    </source>
</evidence>
<feature type="compositionally biased region" description="Polar residues" evidence="2">
    <location>
        <begin position="99"/>
        <end position="113"/>
    </location>
</feature>
<dbReference type="OrthoDB" id="5984255at2759"/>
<accession>A0A0K2VB00</accession>
<dbReference type="Pfam" id="PF02944">
    <property type="entry name" value="BESS"/>
    <property type="match status" value="1"/>
</dbReference>
<dbReference type="InterPro" id="IPR004210">
    <property type="entry name" value="BESS_motif"/>
</dbReference>
<proteinExistence type="predicted"/>
<dbReference type="PANTHER" id="PTHR12243">
    <property type="entry name" value="MADF DOMAIN TRANSCRIPTION FACTOR"/>
    <property type="match status" value="1"/>
</dbReference>
<sequence length="254" mass="29768">MDGVDLLFILIHIVGFVKRKWKNMLDTHRREVYKQKVEKRNGPIKWKFSKEMEFVSDQYIFTAKKEKPSPRSIHNPLEIVDAFNVFNYKKHDPLESDEQSGSPSHFPNEQSGSHFHHSDEQPSSPFHLSNEQSAPSLHLRNEQSASPHHVMPKVEHDVFVDINSDSYEESDLTNYNRRYITDKIVTKLREVKSLTEDLELSYFNETGDEDMQFLKSLHSSLSSIPYPAKLLVRTKIQEIVYDFTKSHEQENICF</sequence>
<dbReference type="InterPro" id="IPR039353">
    <property type="entry name" value="TF_Adf1"/>
</dbReference>
<dbReference type="EMBL" id="HACA01029745">
    <property type="protein sequence ID" value="CDW47106.1"/>
    <property type="molecule type" value="Transcribed_RNA"/>
</dbReference>
<organism evidence="4">
    <name type="scientific">Lepeophtheirus salmonis</name>
    <name type="common">Salmon louse</name>
    <name type="synonym">Caligus salmonis</name>
    <dbReference type="NCBI Taxonomy" id="72036"/>
    <lineage>
        <taxon>Eukaryota</taxon>
        <taxon>Metazoa</taxon>
        <taxon>Ecdysozoa</taxon>
        <taxon>Arthropoda</taxon>
        <taxon>Crustacea</taxon>
        <taxon>Multicrustacea</taxon>
        <taxon>Hexanauplia</taxon>
        <taxon>Copepoda</taxon>
        <taxon>Siphonostomatoida</taxon>
        <taxon>Caligidae</taxon>
        <taxon>Lepeophtheirus</taxon>
    </lineage>
</organism>
<dbReference type="GO" id="GO:0003677">
    <property type="term" value="F:DNA binding"/>
    <property type="evidence" value="ECO:0007669"/>
    <property type="project" value="InterPro"/>
</dbReference>
<comment type="subcellular location">
    <subcellularLocation>
        <location evidence="1">Nucleus</location>
    </subcellularLocation>
</comment>
<feature type="region of interest" description="Disordered" evidence="2">
    <location>
        <begin position="92"/>
        <end position="151"/>
    </location>
</feature>
<evidence type="ECO:0000256" key="1">
    <source>
        <dbReference type="PROSITE-ProRule" id="PRU00371"/>
    </source>
</evidence>
<reference evidence="4" key="1">
    <citation type="submission" date="2014-05" db="EMBL/GenBank/DDBJ databases">
        <authorList>
            <person name="Chronopoulou M."/>
        </authorList>
    </citation>
    <scope>NUCLEOTIDE SEQUENCE</scope>
    <source>
        <tissue evidence="4">Whole organism</tissue>
    </source>
</reference>
<dbReference type="AlphaFoldDB" id="A0A0K2VB00"/>
<evidence type="ECO:0000256" key="2">
    <source>
        <dbReference type="SAM" id="MobiDB-lite"/>
    </source>
</evidence>
<keyword evidence="1" id="KW-0539">Nucleus</keyword>
<evidence type="ECO:0000313" key="4">
    <source>
        <dbReference type="EMBL" id="CDW47106.1"/>
    </source>
</evidence>
<protein>
    <recommendedName>
        <fullName evidence="3">BESS domain-containing protein</fullName>
    </recommendedName>
</protein>
<dbReference type="GO" id="GO:0005634">
    <property type="term" value="C:nucleus"/>
    <property type="evidence" value="ECO:0007669"/>
    <property type="project" value="UniProtKB-SubCell"/>
</dbReference>
<feature type="compositionally biased region" description="Polar residues" evidence="2">
    <location>
        <begin position="121"/>
        <end position="135"/>
    </location>
</feature>